<dbReference type="Pfam" id="PF00615">
    <property type="entry name" value="RGS"/>
    <property type="match status" value="1"/>
</dbReference>
<dbReference type="GO" id="GO:0005737">
    <property type="term" value="C:cytoplasm"/>
    <property type="evidence" value="ECO:0007669"/>
    <property type="project" value="TreeGrafter"/>
</dbReference>
<evidence type="ECO:0000313" key="3">
    <source>
        <dbReference type="EMBL" id="OAF65348.1"/>
    </source>
</evidence>
<accession>A0A177ATK0</accession>
<keyword evidence="4" id="KW-1185">Reference proteome</keyword>
<keyword evidence="1" id="KW-0734">Signal transduction inhibitor</keyword>
<dbReference type="EMBL" id="LWCA01001337">
    <property type="protein sequence ID" value="OAF65348.1"/>
    <property type="molecule type" value="Genomic_DNA"/>
</dbReference>
<proteinExistence type="predicted"/>
<organism evidence="3 4">
    <name type="scientific">Intoshia linei</name>
    <dbReference type="NCBI Taxonomy" id="1819745"/>
    <lineage>
        <taxon>Eukaryota</taxon>
        <taxon>Metazoa</taxon>
        <taxon>Spiralia</taxon>
        <taxon>Lophotrochozoa</taxon>
        <taxon>Mesozoa</taxon>
        <taxon>Orthonectida</taxon>
        <taxon>Rhopaluridae</taxon>
        <taxon>Intoshia</taxon>
    </lineage>
</organism>
<dbReference type="GO" id="GO:0005096">
    <property type="term" value="F:GTPase activator activity"/>
    <property type="evidence" value="ECO:0007669"/>
    <property type="project" value="TreeGrafter"/>
</dbReference>
<evidence type="ECO:0000259" key="2">
    <source>
        <dbReference type="PROSITE" id="PS50132"/>
    </source>
</evidence>
<gene>
    <name evidence="3" type="ORF">A3Q56_06937</name>
</gene>
<dbReference type="PROSITE" id="PS50132">
    <property type="entry name" value="RGS"/>
    <property type="match status" value="1"/>
</dbReference>
<dbReference type="Proteomes" id="UP000078046">
    <property type="component" value="Unassembled WGS sequence"/>
</dbReference>
<dbReference type="Gene3D" id="1.10.167.10">
    <property type="entry name" value="Regulator of G-protein Signalling 4, domain 2"/>
    <property type="match status" value="1"/>
</dbReference>
<protein>
    <submittedName>
        <fullName evidence="3">Regulator of G-protein signaling 11</fullName>
    </submittedName>
</protein>
<sequence>MNRKLSAAITNVESTQLSKYQKRFFQHWDIIFTRASSELKELRKLCREERAVIKTQETAFWDFHRPDGNLTNRTKHDIRKCMKTKIFTKTDELKYEIELLRLKIEYLNYRKTCRPYSLCQALDNLRQNVYMYEKYDSFIQSDDDYNNVWKTETELAWTKYNAEITPKRVNKWKISAHELLKDPIGVVQFKSFLKSEFSSENLSFLLDNKMYKFCPISKIEQYNMEMFRKYIGPTAEEMINIDSSIVENIKMSIEKSPKSRNIYNKAAEHVLALIKSDSYTRFIKSNYCKNSICT</sequence>
<dbReference type="InterPro" id="IPR036305">
    <property type="entry name" value="RGS_sf"/>
</dbReference>
<dbReference type="PANTHER" id="PTHR45746:SF6">
    <property type="entry name" value="LP21163P"/>
    <property type="match status" value="1"/>
</dbReference>
<dbReference type="PRINTS" id="PR01301">
    <property type="entry name" value="RGSPROTEIN"/>
</dbReference>
<dbReference type="InterPro" id="IPR044926">
    <property type="entry name" value="RGS_subdomain_2"/>
</dbReference>
<evidence type="ECO:0000313" key="4">
    <source>
        <dbReference type="Proteomes" id="UP000078046"/>
    </source>
</evidence>
<dbReference type="Gene3D" id="1.10.1240.60">
    <property type="match status" value="1"/>
</dbReference>
<dbReference type="InterPro" id="IPR047017">
    <property type="entry name" value="RGS6/7/9/11_DHEX_sf"/>
</dbReference>
<dbReference type="SUPFAM" id="SSF48097">
    <property type="entry name" value="Regulator of G-protein signaling, RGS"/>
    <property type="match status" value="1"/>
</dbReference>
<dbReference type="GO" id="GO:0009968">
    <property type="term" value="P:negative regulation of signal transduction"/>
    <property type="evidence" value="ECO:0007669"/>
    <property type="project" value="UniProtKB-KW"/>
</dbReference>
<dbReference type="AlphaFoldDB" id="A0A177ATK0"/>
<dbReference type="InterPro" id="IPR047016">
    <property type="entry name" value="RGS6/7/9/11"/>
</dbReference>
<dbReference type="SMART" id="SM00315">
    <property type="entry name" value="RGS"/>
    <property type="match status" value="1"/>
</dbReference>
<dbReference type="OrthoDB" id="196547at2759"/>
<reference evidence="3 4" key="1">
    <citation type="submission" date="2016-04" db="EMBL/GenBank/DDBJ databases">
        <title>The genome of Intoshia linei affirms orthonectids as highly simplified spiralians.</title>
        <authorList>
            <person name="Mikhailov K.V."/>
            <person name="Slusarev G.S."/>
            <person name="Nikitin M.A."/>
            <person name="Logacheva M.D."/>
            <person name="Penin A."/>
            <person name="Aleoshin V."/>
            <person name="Panchin Y.V."/>
        </authorList>
    </citation>
    <scope>NUCLEOTIDE SEQUENCE [LARGE SCALE GENOMIC DNA]</scope>
    <source>
        <strain evidence="3">Intl2013</strain>
        <tissue evidence="3">Whole animal</tissue>
    </source>
</reference>
<dbReference type="PANTHER" id="PTHR45746">
    <property type="entry name" value="LP21163P"/>
    <property type="match status" value="1"/>
</dbReference>
<comment type="caution">
    <text evidence="3">The sequence shown here is derived from an EMBL/GenBank/DDBJ whole genome shotgun (WGS) entry which is preliminary data.</text>
</comment>
<dbReference type="InterPro" id="IPR040759">
    <property type="entry name" value="RGS_DHEX"/>
</dbReference>
<evidence type="ECO:0000256" key="1">
    <source>
        <dbReference type="ARBA" id="ARBA00022700"/>
    </source>
</evidence>
<dbReference type="GO" id="GO:0008277">
    <property type="term" value="P:regulation of G protein-coupled receptor signaling pathway"/>
    <property type="evidence" value="ECO:0007669"/>
    <property type="project" value="InterPro"/>
</dbReference>
<feature type="domain" description="RGS" evidence="2">
    <location>
        <begin position="175"/>
        <end position="292"/>
    </location>
</feature>
<name>A0A177ATK0_9BILA</name>
<dbReference type="Pfam" id="PF18148">
    <property type="entry name" value="RGS_DHEX"/>
    <property type="match status" value="1"/>
</dbReference>
<dbReference type="InterPro" id="IPR016137">
    <property type="entry name" value="RGS"/>
</dbReference>